<dbReference type="InterPro" id="IPR001185">
    <property type="entry name" value="MS_channel"/>
</dbReference>
<evidence type="ECO:0000256" key="9">
    <source>
        <dbReference type="ARBA" id="ARBA00023303"/>
    </source>
</evidence>
<evidence type="ECO:0000256" key="6">
    <source>
        <dbReference type="ARBA" id="ARBA00022989"/>
    </source>
</evidence>
<keyword evidence="9 10" id="KW-0407">Ion channel</keyword>
<evidence type="ECO:0000256" key="4">
    <source>
        <dbReference type="ARBA" id="ARBA00022475"/>
    </source>
</evidence>
<dbReference type="InterPro" id="IPR037673">
    <property type="entry name" value="MSC/AndL"/>
</dbReference>
<comment type="subunit">
    <text evidence="10">Homopentamer.</text>
</comment>
<dbReference type="EMBL" id="JADOET010000012">
    <property type="protein sequence ID" value="MBF8150904.1"/>
    <property type="molecule type" value="Genomic_DNA"/>
</dbReference>
<feature type="transmembrane region" description="Helical" evidence="10">
    <location>
        <begin position="20"/>
        <end position="41"/>
    </location>
</feature>
<accession>A0ABS0EKB7</accession>
<evidence type="ECO:0000313" key="11">
    <source>
        <dbReference type="EMBL" id="MBF8150904.1"/>
    </source>
</evidence>
<comment type="similarity">
    <text evidence="2 10">Belongs to the MscL family.</text>
</comment>
<keyword evidence="6 10" id="KW-1133">Transmembrane helix</keyword>
<evidence type="ECO:0000256" key="3">
    <source>
        <dbReference type="ARBA" id="ARBA00022448"/>
    </source>
</evidence>
<protein>
    <recommendedName>
        <fullName evidence="10">Large-conductance mechanosensitive channel</fullName>
    </recommendedName>
</protein>
<keyword evidence="3 10" id="KW-0813">Transport</keyword>
<keyword evidence="12" id="KW-1185">Reference proteome</keyword>
<proteinExistence type="inferred from homology"/>
<feature type="transmembrane region" description="Helical" evidence="10">
    <location>
        <begin position="87"/>
        <end position="106"/>
    </location>
</feature>
<dbReference type="PRINTS" id="PR01264">
    <property type="entry name" value="MECHCHANNEL"/>
</dbReference>
<dbReference type="PANTHER" id="PTHR30266:SF2">
    <property type="entry name" value="LARGE-CONDUCTANCE MECHANOSENSITIVE CHANNEL"/>
    <property type="match status" value="1"/>
</dbReference>
<dbReference type="HAMAP" id="MF_00115">
    <property type="entry name" value="MscL"/>
    <property type="match status" value="1"/>
</dbReference>
<dbReference type="RefSeq" id="WP_195872163.1">
    <property type="nucleotide sequence ID" value="NZ_JADOET010000012.1"/>
</dbReference>
<evidence type="ECO:0000256" key="7">
    <source>
        <dbReference type="ARBA" id="ARBA00023065"/>
    </source>
</evidence>
<evidence type="ECO:0000256" key="10">
    <source>
        <dbReference type="HAMAP-Rule" id="MF_00115"/>
    </source>
</evidence>
<dbReference type="SUPFAM" id="SSF81330">
    <property type="entry name" value="Gated mechanosensitive channel"/>
    <property type="match status" value="1"/>
</dbReference>
<evidence type="ECO:0000256" key="2">
    <source>
        <dbReference type="ARBA" id="ARBA00007254"/>
    </source>
</evidence>
<keyword evidence="5 10" id="KW-0812">Transmembrane</keyword>
<dbReference type="Proteomes" id="UP000611215">
    <property type="component" value="Unassembled WGS sequence"/>
</dbReference>
<dbReference type="NCBIfam" id="TIGR00220">
    <property type="entry name" value="mscL"/>
    <property type="match status" value="1"/>
</dbReference>
<organism evidence="11 12">
    <name type="scientific">Winogradskyella marina</name>
    <dbReference type="NCBI Taxonomy" id="2785530"/>
    <lineage>
        <taxon>Bacteria</taxon>
        <taxon>Pseudomonadati</taxon>
        <taxon>Bacteroidota</taxon>
        <taxon>Flavobacteriia</taxon>
        <taxon>Flavobacteriales</taxon>
        <taxon>Flavobacteriaceae</taxon>
        <taxon>Winogradskyella</taxon>
    </lineage>
</organism>
<dbReference type="Pfam" id="PF01741">
    <property type="entry name" value="MscL"/>
    <property type="match status" value="1"/>
</dbReference>
<dbReference type="InterPro" id="IPR019823">
    <property type="entry name" value="Mechanosensitive_channel_CS"/>
</dbReference>
<dbReference type="PROSITE" id="PS01327">
    <property type="entry name" value="MSCL"/>
    <property type="match status" value="1"/>
</dbReference>
<evidence type="ECO:0000313" key="12">
    <source>
        <dbReference type="Proteomes" id="UP000611215"/>
    </source>
</evidence>
<keyword evidence="8 10" id="KW-0472">Membrane</keyword>
<sequence>MKLLKEFKEFAVKGNMMDMAIGIIIGAAFNKVIDVLAKQVILPPLSLLTDGVTLSKKKLILRDAILDASGTVTTSEVAIAYGELFEVLLDFVIIGFTVFIIVKFMNRLRTKAQDSKDKTVSTPKDIQLLSDLKELMEEQNKMLKSNTKVRWILVRNFNMF</sequence>
<keyword evidence="4 10" id="KW-1003">Cell membrane</keyword>
<evidence type="ECO:0000256" key="1">
    <source>
        <dbReference type="ARBA" id="ARBA00004651"/>
    </source>
</evidence>
<comment type="function">
    <text evidence="10">Channel that opens in response to stretch forces in the membrane lipid bilayer. May participate in the regulation of osmotic pressure changes within the cell.</text>
</comment>
<dbReference type="PANTHER" id="PTHR30266">
    <property type="entry name" value="MECHANOSENSITIVE CHANNEL MSCL"/>
    <property type="match status" value="1"/>
</dbReference>
<gene>
    <name evidence="10 11" type="primary">mscL</name>
    <name evidence="11" type="ORF">ITJ86_13415</name>
</gene>
<evidence type="ECO:0000256" key="5">
    <source>
        <dbReference type="ARBA" id="ARBA00022692"/>
    </source>
</evidence>
<keyword evidence="7 10" id="KW-0406">Ion transport</keyword>
<comment type="caution">
    <text evidence="11">The sequence shown here is derived from an EMBL/GenBank/DDBJ whole genome shotgun (WGS) entry which is preliminary data.</text>
</comment>
<dbReference type="Gene3D" id="1.10.1200.120">
    <property type="entry name" value="Large-conductance mechanosensitive channel, MscL, domain 1"/>
    <property type="match status" value="1"/>
</dbReference>
<evidence type="ECO:0000256" key="8">
    <source>
        <dbReference type="ARBA" id="ARBA00023136"/>
    </source>
</evidence>
<dbReference type="InterPro" id="IPR036019">
    <property type="entry name" value="MscL_channel"/>
</dbReference>
<comment type="subcellular location">
    <subcellularLocation>
        <location evidence="1 10">Cell membrane</location>
        <topology evidence="1 10">Multi-pass membrane protein</topology>
    </subcellularLocation>
</comment>
<reference evidence="11 12" key="1">
    <citation type="submission" date="2020-11" db="EMBL/GenBank/DDBJ databases">
        <title>Winogradskyella marina sp. nov., isolated from marine sediment.</title>
        <authorList>
            <person name="Bo J."/>
            <person name="Wang S."/>
            <person name="Song X."/>
            <person name="Du Z."/>
        </authorList>
    </citation>
    <scope>NUCLEOTIDE SEQUENCE [LARGE SCALE GENOMIC DNA]</scope>
    <source>
        <strain evidence="11 12">F6397</strain>
    </source>
</reference>
<name>A0ABS0EKB7_9FLAO</name>